<reference evidence="1 3" key="2">
    <citation type="journal article" date="2012" name="J. Bacteriol.">
        <title>Genome Sequence of Janibacter hoylei MTCC8307, Isolated from the Stratospheric Air.</title>
        <authorList>
            <person name="Pawar S.P."/>
            <person name="Dhotre D.P."/>
            <person name="Shetty S.A."/>
            <person name="Chowdhury S.P."/>
            <person name="Chaudhari B.L."/>
            <person name="Shouche Y.S."/>
        </authorList>
    </citation>
    <scope>NUCLEOTIDE SEQUENCE [LARGE SCALE GENOMIC DNA]</scope>
    <source>
        <strain evidence="1 3">PVAS-1</strain>
    </source>
</reference>
<dbReference type="EMBL" id="PIPF01000007">
    <property type="protein sequence ID" value="RWU83843.1"/>
    <property type="molecule type" value="Genomic_DNA"/>
</dbReference>
<evidence type="ECO:0000313" key="4">
    <source>
        <dbReference type="Proteomes" id="UP000288711"/>
    </source>
</evidence>
<comment type="caution">
    <text evidence="1">The sequence shown here is derived from an EMBL/GenBank/DDBJ whole genome shotgun (WGS) entry which is preliminary data.</text>
</comment>
<sequence>MLGLLQDCEGTPYVHRNVATRDALEFYAKKWRRLTSMPIGYFVCHGARGQLWFGDEGVTIKEFAEILGSRCEDKVLFFASCSTMAAKDQELIDLCRATNARAVVGYTKTVDFVEAAAFEVLLLRDLLYTTNLKSAYTRMEREHPRMSQRLGLRMAHKTWASSRSVAQQALDSA</sequence>
<evidence type="ECO:0000313" key="1">
    <source>
        <dbReference type="EMBL" id="EKA60223.1"/>
    </source>
</evidence>
<reference evidence="2" key="3">
    <citation type="submission" date="2017-11" db="EMBL/GenBank/DDBJ databases">
        <authorList>
            <person name="Seuylemezian A."/>
            <person name="Cooper K."/>
            <person name="Vaishampayan P."/>
        </authorList>
    </citation>
    <scope>NUCLEOTIDE SEQUENCE</scope>
    <source>
        <strain evidence="2">PVAS-1</strain>
    </source>
</reference>
<dbReference type="Proteomes" id="UP000288711">
    <property type="component" value="Unassembled WGS sequence"/>
</dbReference>
<reference evidence="2 4" key="1">
    <citation type="journal article" date="2009" name="Int. J. Syst. Evol. Microbiol.">
        <title>Janibacter hoylei sp. nov., Bacillus isronensis sp. nov. and Bacillus aryabhattai sp. nov., isolated from cryotubes used for collecting air from the upper atmosphere.</title>
        <authorList>
            <person name="Shivaji S."/>
            <person name="Chaturvedi P."/>
            <person name="Begum Z."/>
            <person name="Pindi P.K."/>
            <person name="Manorama R."/>
            <person name="Padmanaban D.A."/>
            <person name="Shouche Y.S."/>
            <person name="Pawar S."/>
            <person name="Vaishampayan P."/>
            <person name="Dutt C.B."/>
            <person name="Datta G.N."/>
            <person name="Manchanda R.K."/>
            <person name="Rao U.R."/>
            <person name="Bhargava P.M."/>
            <person name="Narlikar J.V."/>
        </authorList>
    </citation>
    <scope>NUCLEOTIDE SEQUENCE [LARGE SCALE GENOMIC DNA]</scope>
    <source>
        <strain evidence="2 4">PVAS-1</strain>
    </source>
</reference>
<dbReference type="eggNOG" id="ENOG503321X">
    <property type="taxonomic scope" value="Bacteria"/>
</dbReference>
<dbReference type="InterPro" id="IPR046584">
    <property type="entry name" value="DUF6642"/>
</dbReference>
<organism evidence="1 3">
    <name type="scientific">Janibacter hoylei PVAS-1</name>
    <dbReference type="NCBI Taxonomy" id="1210046"/>
    <lineage>
        <taxon>Bacteria</taxon>
        <taxon>Bacillati</taxon>
        <taxon>Actinomycetota</taxon>
        <taxon>Actinomycetes</taxon>
        <taxon>Micrococcales</taxon>
        <taxon>Intrasporangiaceae</taxon>
        <taxon>Janibacter</taxon>
    </lineage>
</organism>
<evidence type="ECO:0000313" key="2">
    <source>
        <dbReference type="EMBL" id="RWU83843.1"/>
    </source>
</evidence>
<keyword evidence="4" id="KW-1185">Reference proteome</keyword>
<dbReference type="EMBL" id="ALWX01000068">
    <property type="protein sequence ID" value="EKA60223.1"/>
    <property type="molecule type" value="Genomic_DNA"/>
</dbReference>
<dbReference type="Proteomes" id="UP000004474">
    <property type="component" value="Unassembled WGS sequence"/>
</dbReference>
<proteinExistence type="predicted"/>
<gene>
    <name evidence="1" type="ORF">B277_13719</name>
    <name evidence="2" type="ORF">CWN80_08990</name>
</gene>
<name>K1ELR9_9MICO</name>
<dbReference type="AlphaFoldDB" id="K1ELR9"/>
<evidence type="ECO:0008006" key="5">
    <source>
        <dbReference type="Google" id="ProtNLM"/>
    </source>
</evidence>
<dbReference type="STRING" id="1210046.B277_13719"/>
<protein>
    <recommendedName>
        <fullName evidence="5">CHAT domain-containing protein</fullName>
    </recommendedName>
</protein>
<dbReference type="PATRIC" id="fig|1210046.3.peg.2633"/>
<dbReference type="Pfam" id="PF20347">
    <property type="entry name" value="DUF6642"/>
    <property type="match status" value="1"/>
</dbReference>
<evidence type="ECO:0000313" key="3">
    <source>
        <dbReference type="Proteomes" id="UP000004474"/>
    </source>
</evidence>
<accession>K1ELR9</accession>